<dbReference type="Gene3D" id="3.40.50.10440">
    <property type="entry name" value="Dihydroxyacetone kinase, domain 1"/>
    <property type="match status" value="1"/>
</dbReference>
<dbReference type="InterPro" id="IPR004006">
    <property type="entry name" value="DhaK_dom"/>
</dbReference>
<evidence type="ECO:0000256" key="1">
    <source>
        <dbReference type="NCBIfam" id="TIGR02362"/>
    </source>
</evidence>
<feature type="domain" description="DhaK" evidence="2">
    <location>
        <begin position="7"/>
        <end position="328"/>
    </location>
</feature>
<evidence type="ECO:0000313" key="3">
    <source>
        <dbReference type="EMBL" id="KIC77965.1"/>
    </source>
</evidence>
<accession>A0A0C1K4P0</accession>
<dbReference type="FunFam" id="3.40.50.10440:FF:000001">
    <property type="entry name" value="Dihydroxyacetone kinase, DhaK subunit"/>
    <property type="match status" value="1"/>
</dbReference>
<dbReference type="RefSeq" id="WP_003071247.1">
    <property type="nucleotide sequence ID" value="NZ_CAJPUH010000003.1"/>
</dbReference>
<dbReference type="eggNOG" id="COG2376">
    <property type="taxonomic scope" value="Bacteria"/>
</dbReference>
<dbReference type="Gene3D" id="3.30.1180.20">
    <property type="entry name" value="Dihydroxyacetone kinase, domain 2"/>
    <property type="match status" value="1"/>
</dbReference>
<dbReference type="PANTHER" id="PTHR28629">
    <property type="entry name" value="TRIOKINASE/FMN CYCLASE"/>
    <property type="match status" value="1"/>
</dbReference>
<dbReference type="Pfam" id="PF02733">
    <property type="entry name" value="Dak1"/>
    <property type="match status" value="1"/>
</dbReference>
<evidence type="ECO:0000259" key="2">
    <source>
        <dbReference type="PROSITE" id="PS51481"/>
    </source>
</evidence>
<dbReference type="InterPro" id="IPR050861">
    <property type="entry name" value="Dihydroxyacetone_Kinase"/>
</dbReference>
<organism evidence="3 4">
    <name type="scientific">Streptococcus constellatus</name>
    <dbReference type="NCBI Taxonomy" id="76860"/>
    <lineage>
        <taxon>Bacteria</taxon>
        <taxon>Bacillati</taxon>
        <taxon>Bacillota</taxon>
        <taxon>Bacilli</taxon>
        <taxon>Lactobacillales</taxon>
        <taxon>Streptococcaceae</taxon>
        <taxon>Streptococcus</taxon>
        <taxon>Streptococcus anginosus group</taxon>
    </lineage>
</organism>
<gene>
    <name evidence="3" type="ORF">RN79_07185</name>
</gene>
<comment type="caution">
    <text evidence="3">The sequence shown here is derived from an EMBL/GenBank/DDBJ whole genome shotgun (WGS) entry which is preliminary data.</text>
</comment>
<proteinExistence type="predicted"/>
<dbReference type="GO" id="GO:0019563">
    <property type="term" value="P:glycerol catabolic process"/>
    <property type="evidence" value="ECO:0007669"/>
    <property type="project" value="TreeGrafter"/>
</dbReference>
<dbReference type="NCBIfam" id="TIGR02362">
    <property type="entry name" value="dhaK1b"/>
    <property type="match status" value="1"/>
</dbReference>
<protein>
    <recommendedName>
        <fullName evidence="1">DhaKLM operon coactivator DhaQ</fullName>
    </recommendedName>
</protein>
<dbReference type="InterPro" id="IPR012735">
    <property type="entry name" value="DhaK_1b"/>
</dbReference>
<dbReference type="OrthoDB" id="9806345at2"/>
<dbReference type="Proteomes" id="UP000031339">
    <property type="component" value="Unassembled WGS sequence"/>
</dbReference>
<dbReference type="EMBL" id="JWIY01000002">
    <property type="protein sequence ID" value="KIC77965.1"/>
    <property type="molecule type" value="Genomic_DNA"/>
</dbReference>
<dbReference type="STRING" id="862969.SCI_0063"/>
<dbReference type="AlphaFoldDB" id="A0A0C1K4P0"/>
<dbReference type="GO" id="GO:0005829">
    <property type="term" value="C:cytosol"/>
    <property type="evidence" value="ECO:0007669"/>
    <property type="project" value="TreeGrafter"/>
</dbReference>
<reference evidence="3 4" key="1">
    <citation type="submission" date="2014-12" db="EMBL/GenBank/DDBJ databases">
        <title>Partial genome sequence of Streptococcus constellatus KCOM 1650 (= ChDC B144).</title>
        <authorList>
            <person name="Kook J.-K."/>
            <person name="Park S.-N."/>
            <person name="Lim Y.K."/>
            <person name="Jo E."/>
        </authorList>
    </citation>
    <scope>NUCLEOTIDE SEQUENCE [LARGE SCALE GENOMIC DNA]</scope>
    <source>
        <strain evidence="3 4">KCOM 1650</strain>
    </source>
</reference>
<sequence>MVHIINSIHSSIQQSINAITRMYPHLSQLKQLPVIYHNQHDSSVVPIISGGGSGHEPAHFGYVGDGMLAAAISGPIFVPPCAEHILETIRFLHRGKGVFVIIKNFDADIKEFSQAIHQARKEGIPVKYIISHDDISVEKSNFQIRHRGVAGTILLHKILGQAAKEGTSLDELEKLALSLSTSIATLGVATKSTTLPSQQLPIFDLPQGQISYGIGIHGEPGYRMVTFESSELLAVELINKIKMKFKWQEGQEFILLINNLGGTSKLEELVFTDDILQLLDIEGLKLSFIKTGHLITSLDMAGLSVTLCRVSNTFWLKALETPTNAFAW</sequence>
<dbReference type="PATRIC" id="fig|76860.7.peg.1833"/>
<name>A0A0C1K4P0_STRCV</name>
<dbReference type="PROSITE" id="PS51481">
    <property type="entry name" value="DHAK"/>
    <property type="match status" value="1"/>
</dbReference>
<dbReference type="GO" id="GO:0004371">
    <property type="term" value="F:glycerone kinase activity"/>
    <property type="evidence" value="ECO:0007669"/>
    <property type="project" value="UniProtKB-UniRule"/>
</dbReference>
<dbReference type="PANTHER" id="PTHR28629:SF4">
    <property type="entry name" value="TRIOKINASE_FMN CYCLASE"/>
    <property type="match status" value="1"/>
</dbReference>
<dbReference type="SUPFAM" id="SSF82549">
    <property type="entry name" value="DAK1/DegV-like"/>
    <property type="match status" value="1"/>
</dbReference>
<evidence type="ECO:0000313" key="4">
    <source>
        <dbReference type="Proteomes" id="UP000031339"/>
    </source>
</evidence>